<comment type="caution">
    <text evidence="1">The sequence shown here is derived from an EMBL/GenBank/DDBJ whole genome shotgun (WGS) entry which is preliminary data.</text>
</comment>
<dbReference type="AlphaFoldDB" id="A0ABD1YKJ3"/>
<proteinExistence type="predicted"/>
<dbReference type="EMBL" id="JBHFFA010000004">
    <property type="protein sequence ID" value="KAL2630129.1"/>
    <property type="molecule type" value="Genomic_DNA"/>
</dbReference>
<evidence type="ECO:0000313" key="1">
    <source>
        <dbReference type="EMBL" id="KAL2630129.1"/>
    </source>
</evidence>
<evidence type="ECO:0000313" key="2">
    <source>
        <dbReference type="Proteomes" id="UP001605036"/>
    </source>
</evidence>
<gene>
    <name evidence="1" type="ORF">R1flu_014815</name>
</gene>
<organism evidence="1 2">
    <name type="scientific">Riccia fluitans</name>
    <dbReference type="NCBI Taxonomy" id="41844"/>
    <lineage>
        <taxon>Eukaryota</taxon>
        <taxon>Viridiplantae</taxon>
        <taxon>Streptophyta</taxon>
        <taxon>Embryophyta</taxon>
        <taxon>Marchantiophyta</taxon>
        <taxon>Marchantiopsida</taxon>
        <taxon>Marchantiidae</taxon>
        <taxon>Marchantiales</taxon>
        <taxon>Ricciaceae</taxon>
        <taxon>Riccia</taxon>
    </lineage>
</organism>
<accession>A0ABD1YKJ3</accession>
<dbReference type="Proteomes" id="UP001605036">
    <property type="component" value="Unassembled WGS sequence"/>
</dbReference>
<keyword evidence="2" id="KW-1185">Reference proteome</keyword>
<name>A0ABD1YKJ3_9MARC</name>
<protein>
    <submittedName>
        <fullName evidence="1">Uncharacterized protein</fullName>
    </submittedName>
</protein>
<reference evidence="1 2" key="1">
    <citation type="submission" date="2024-09" db="EMBL/GenBank/DDBJ databases">
        <title>Chromosome-scale assembly of Riccia fluitans.</title>
        <authorList>
            <person name="Paukszto L."/>
            <person name="Sawicki J."/>
            <person name="Karawczyk K."/>
            <person name="Piernik-Szablinska J."/>
            <person name="Szczecinska M."/>
            <person name="Mazdziarz M."/>
        </authorList>
    </citation>
    <scope>NUCLEOTIDE SEQUENCE [LARGE SCALE GENOMIC DNA]</scope>
    <source>
        <strain evidence="1">Rf_01</strain>
        <tissue evidence="1">Aerial parts of the thallus</tissue>
    </source>
</reference>
<sequence length="94" mass="10534">MATLAAVKVTLCGISKYILPYSLNNGSVSASCETAWLLSFFAFPFSFEDNPVRLRGRCHDRGAIGRVLHDEEKEQRTILEEGRLFVVEGRAQKD</sequence>